<protein>
    <submittedName>
        <fullName evidence="4">HDR097Cp</fullName>
    </submittedName>
</protein>
<dbReference type="RefSeq" id="XP_017987835.1">
    <property type="nucleotide sequence ID" value="XM_018132346.1"/>
</dbReference>
<dbReference type="GO" id="GO:0005737">
    <property type="term" value="C:cytoplasm"/>
    <property type="evidence" value="ECO:0007669"/>
    <property type="project" value="UniProtKB-ARBA"/>
</dbReference>
<dbReference type="PANTHER" id="PTHR11227">
    <property type="entry name" value="WD-REPEAT PROTEIN INTERACTING WITH PHOSPHOINOSIDES WIPI -RELATED"/>
    <property type="match status" value="1"/>
</dbReference>
<dbReference type="SMART" id="SM00320">
    <property type="entry name" value="WD40"/>
    <property type="match status" value="3"/>
</dbReference>
<reference evidence="4 5" key="1">
    <citation type="submission" date="2016-01" db="EMBL/GenBank/DDBJ databases">
        <title>Genome sequence of the yeast Holleya sinecauda.</title>
        <authorList>
            <person name="Dietrich F.S."/>
        </authorList>
    </citation>
    <scope>NUCLEOTIDE SEQUENCE [LARGE SCALE GENOMIC DNA]</scope>
    <source>
        <strain evidence="4 5">ATCC 58844</strain>
    </source>
</reference>
<gene>
    <name evidence="4" type="ORF">AW171_hschr42757</name>
</gene>
<sequence length="409" mass="46053">MKVLRFNQDASCFSIICGPHSMAIYNCDPFGRCFELENSTSNSSSGNGGENGKAHEDHMGNFVTEMLFATSLIAVVNKNQGLQKAKKLRIVNTKRKSTICELNFPHEIVDVVMNRKRMCVLLSSEQIFVYDISCMKLLHTINVLEDKLKMSGSFHNHSSSVQQSHPVQRSRTNMVRIALSSDDKSILCYTAYCKSVKHSYLLNDLVIYDALNVVPLNYLNTVHKGNIACLCISNDGKLVATASEKGTIIRMFSTGDETAFNSNTALMYEFRRGTRPCSIHEMKIDRTGRYLACVGHTDTIHIFDLEKYGQGYRGFDDYTAPSMLGVKSAKANTRQIANFLSKRVISKISNHNMERDFAHIKVQDSIRHCIGFPNEFPERIYVASSNGEFHVWNIPQHGGECILVKSNKF</sequence>
<dbReference type="InterPro" id="IPR048720">
    <property type="entry name" value="PROPPIN"/>
</dbReference>
<dbReference type="Pfam" id="PF21032">
    <property type="entry name" value="PROPPIN"/>
    <property type="match status" value="1"/>
</dbReference>
<evidence type="ECO:0000256" key="3">
    <source>
        <dbReference type="ARBA" id="ARBA00025740"/>
    </source>
</evidence>
<evidence type="ECO:0000256" key="1">
    <source>
        <dbReference type="ARBA" id="ARBA00022574"/>
    </source>
</evidence>
<dbReference type="GeneID" id="28724104"/>
<proteinExistence type="inferred from homology"/>
<dbReference type="InterPro" id="IPR036322">
    <property type="entry name" value="WD40_repeat_dom_sf"/>
</dbReference>
<dbReference type="Proteomes" id="UP000243052">
    <property type="component" value="Chromosome iv"/>
</dbReference>
<dbReference type="STRING" id="45286.A0A0X8HSW0"/>
<dbReference type="EMBL" id="CP014244">
    <property type="protein sequence ID" value="AMD20839.1"/>
    <property type="molecule type" value="Genomic_DNA"/>
</dbReference>
<name>A0A0X8HSW0_9SACH</name>
<dbReference type="SUPFAM" id="SSF50978">
    <property type="entry name" value="WD40 repeat-like"/>
    <property type="match status" value="1"/>
</dbReference>
<dbReference type="AlphaFoldDB" id="A0A0X8HSW0"/>
<accession>A0A0X8HSW0</accession>
<dbReference type="Gene3D" id="2.130.10.10">
    <property type="entry name" value="YVTN repeat-like/Quinoprotein amine dehydrogenase"/>
    <property type="match status" value="1"/>
</dbReference>
<dbReference type="InterPro" id="IPR015943">
    <property type="entry name" value="WD40/YVTN_repeat-like_dom_sf"/>
</dbReference>
<evidence type="ECO:0000256" key="2">
    <source>
        <dbReference type="ARBA" id="ARBA00022737"/>
    </source>
</evidence>
<dbReference type="InterPro" id="IPR001680">
    <property type="entry name" value="WD40_rpt"/>
</dbReference>
<organism evidence="4 5">
    <name type="scientific">Eremothecium sinecaudum</name>
    <dbReference type="NCBI Taxonomy" id="45286"/>
    <lineage>
        <taxon>Eukaryota</taxon>
        <taxon>Fungi</taxon>
        <taxon>Dikarya</taxon>
        <taxon>Ascomycota</taxon>
        <taxon>Saccharomycotina</taxon>
        <taxon>Saccharomycetes</taxon>
        <taxon>Saccharomycetales</taxon>
        <taxon>Saccharomycetaceae</taxon>
        <taxon>Eremothecium</taxon>
    </lineage>
</organism>
<keyword evidence="5" id="KW-1185">Reference proteome</keyword>
<keyword evidence="1" id="KW-0853">WD repeat</keyword>
<keyword evidence="2" id="KW-0677">Repeat</keyword>
<evidence type="ECO:0000313" key="4">
    <source>
        <dbReference type="EMBL" id="AMD20839.1"/>
    </source>
</evidence>
<dbReference type="OrthoDB" id="1667587at2759"/>
<comment type="similarity">
    <text evidence="3">Belongs to the WD repeat PROPPIN family.</text>
</comment>
<evidence type="ECO:0000313" key="5">
    <source>
        <dbReference type="Proteomes" id="UP000243052"/>
    </source>
</evidence>